<dbReference type="SUPFAM" id="SSF55620">
    <property type="entry name" value="Tetrahydrobiopterin biosynthesis enzymes-like"/>
    <property type="match status" value="1"/>
</dbReference>
<dbReference type="EMBL" id="JRYO01000170">
    <property type="protein sequence ID" value="KHE91852.1"/>
    <property type="molecule type" value="Genomic_DNA"/>
</dbReference>
<keyword evidence="5 7" id="KW-0479">Metal-binding</keyword>
<dbReference type="eggNOG" id="COG0720">
    <property type="taxonomic scope" value="Bacteria"/>
</dbReference>
<dbReference type="GO" id="GO:0008616">
    <property type="term" value="P:tRNA queuosine(34) biosynthetic process"/>
    <property type="evidence" value="ECO:0007669"/>
    <property type="project" value="UniProtKB-KW"/>
</dbReference>
<dbReference type="Proteomes" id="UP000030652">
    <property type="component" value="Unassembled WGS sequence"/>
</dbReference>
<feature type="active site" description="Charge relay system" evidence="6">
    <location>
        <position position="67"/>
    </location>
</feature>
<dbReference type="PANTHER" id="PTHR12589">
    <property type="entry name" value="PYRUVOYL TETRAHYDROBIOPTERIN SYNTHASE"/>
    <property type="match status" value="1"/>
</dbReference>
<dbReference type="AlphaFoldDB" id="A0A0B0EFJ3"/>
<feature type="binding site" evidence="7">
    <location>
        <position position="29"/>
    </location>
    <ligand>
        <name>Zn(2+)</name>
        <dbReference type="ChEBI" id="CHEBI:29105"/>
    </ligand>
</feature>
<evidence type="ECO:0000313" key="8">
    <source>
        <dbReference type="EMBL" id="KHE91852.1"/>
    </source>
</evidence>
<feature type="active site" description="Charge relay system" evidence="6">
    <location>
        <position position="111"/>
    </location>
</feature>
<evidence type="ECO:0000256" key="6">
    <source>
        <dbReference type="PIRSR" id="PIRSR006113-1"/>
    </source>
</evidence>
<comment type="caution">
    <text evidence="8">The sequence shown here is derived from an EMBL/GenBank/DDBJ whole genome shotgun (WGS) entry which is preliminary data.</text>
</comment>
<evidence type="ECO:0000256" key="3">
    <source>
        <dbReference type="ARBA" id="ARBA00018141"/>
    </source>
</evidence>
<comment type="cofactor">
    <cofactor evidence="5 7">
        <name>Zn(2+)</name>
        <dbReference type="ChEBI" id="CHEBI:29105"/>
    </cofactor>
    <text evidence="5 7">Binds 1 zinc ion per subunit.</text>
</comment>
<dbReference type="PANTHER" id="PTHR12589:SF8">
    <property type="entry name" value="6-CARBOXY-5,6,7,8-TETRAHYDROPTERIN SYNTHASE"/>
    <property type="match status" value="1"/>
</dbReference>
<organism evidence="8 9">
    <name type="scientific">Candidatus Scalindua brodae</name>
    <dbReference type="NCBI Taxonomy" id="237368"/>
    <lineage>
        <taxon>Bacteria</taxon>
        <taxon>Pseudomonadati</taxon>
        <taxon>Planctomycetota</taxon>
        <taxon>Candidatus Brocadiia</taxon>
        <taxon>Candidatus Brocadiales</taxon>
        <taxon>Candidatus Scalinduaceae</taxon>
        <taxon>Candidatus Scalindua</taxon>
    </lineage>
</organism>
<dbReference type="GO" id="GO:0046872">
    <property type="term" value="F:metal ion binding"/>
    <property type="evidence" value="ECO:0007669"/>
    <property type="project" value="UniProtKB-KW"/>
</dbReference>
<feature type="active site" description="Proton acceptor" evidence="6">
    <location>
        <position position="23"/>
    </location>
</feature>
<comment type="pathway">
    <text evidence="1 5">Purine metabolism; 7-cyano-7-deazaguanine biosynthesis.</text>
</comment>
<evidence type="ECO:0000256" key="5">
    <source>
        <dbReference type="PIRNR" id="PIRNR006113"/>
    </source>
</evidence>
<dbReference type="InterPro" id="IPR038418">
    <property type="entry name" value="6-PTP_synth/QueD_sf"/>
</dbReference>
<comment type="similarity">
    <text evidence="2 5">Belongs to the PTPS family. QueD subfamily.</text>
</comment>
<evidence type="ECO:0000256" key="2">
    <source>
        <dbReference type="ARBA" id="ARBA00008900"/>
    </source>
</evidence>
<dbReference type="Pfam" id="PF01242">
    <property type="entry name" value="PTPS"/>
    <property type="match status" value="1"/>
</dbReference>
<evidence type="ECO:0000256" key="1">
    <source>
        <dbReference type="ARBA" id="ARBA00005061"/>
    </source>
</evidence>
<dbReference type="InterPro" id="IPR007115">
    <property type="entry name" value="6-PTP_synth/QueD"/>
</dbReference>
<proteinExistence type="inferred from homology"/>
<keyword evidence="5" id="KW-0456">Lyase</keyword>
<dbReference type="PIRSF" id="PIRSF006113">
    <property type="entry name" value="PTP_synth"/>
    <property type="match status" value="1"/>
</dbReference>
<sequence length="121" mass="13821">MYELVVEKTFAGAHNLRGYDGDCEKLHGHNWRVEVTLKAEKLNELGMVVDFKIVKKKLGEILSHFDHSYLNELGEFKQENPTTENVSKAIYNSLSAQLPPEIFVAKVKTWESEKCAAAYYV</sequence>
<dbReference type="NCBIfam" id="TIGR03367">
    <property type="entry name" value="queuosine_QueD"/>
    <property type="match status" value="1"/>
</dbReference>
<evidence type="ECO:0000313" key="9">
    <source>
        <dbReference type="Proteomes" id="UP000030652"/>
    </source>
</evidence>
<comment type="catalytic activity">
    <reaction evidence="4 5">
        <text>7,8-dihydroneopterin 3'-triphosphate + H2O = 6-carboxy-5,6,7,8-tetrahydropterin + triphosphate + acetaldehyde + 2 H(+)</text>
        <dbReference type="Rhea" id="RHEA:27966"/>
        <dbReference type="ChEBI" id="CHEBI:15343"/>
        <dbReference type="ChEBI" id="CHEBI:15377"/>
        <dbReference type="ChEBI" id="CHEBI:15378"/>
        <dbReference type="ChEBI" id="CHEBI:18036"/>
        <dbReference type="ChEBI" id="CHEBI:58462"/>
        <dbReference type="ChEBI" id="CHEBI:61032"/>
        <dbReference type="EC" id="4.1.2.50"/>
    </reaction>
</comment>
<name>A0A0B0EFJ3_9BACT</name>
<gene>
    <name evidence="8" type="ORF">SCABRO_02408</name>
</gene>
<keyword evidence="5" id="KW-0671">Queuosine biosynthesis</keyword>
<evidence type="ECO:0000256" key="4">
    <source>
        <dbReference type="ARBA" id="ARBA00048807"/>
    </source>
</evidence>
<accession>A0A0B0EFJ3</accession>
<dbReference type="GO" id="GO:0070497">
    <property type="term" value="F:6-carboxytetrahydropterin synthase activity"/>
    <property type="evidence" value="ECO:0007669"/>
    <property type="project" value="UniProtKB-EC"/>
</dbReference>
<feature type="binding site" evidence="7">
    <location>
        <position position="27"/>
    </location>
    <ligand>
        <name>Zn(2+)</name>
        <dbReference type="ChEBI" id="CHEBI:29105"/>
    </ligand>
</feature>
<dbReference type="Gene3D" id="3.30.479.10">
    <property type="entry name" value="6-pyruvoyl tetrahydropterin synthase/QueD"/>
    <property type="match status" value="1"/>
</dbReference>
<keyword evidence="5 7" id="KW-0862">Zinc</keyword>
<dbReference type="EC" id="4.-.-.-" evidence="5"/>
<evidence type="ECO:0000256" key="7">
    <source>
        <dbReference type="PIRSR" id="PIRSR006113-2"/>
    </source>
</evidence>
<protein>
    <recommendedName>
        <fullName evidence="3 5">6-carboxy-5,6,7,8-tetrahydropterin synthase</fullName>
        <ecNumber evidence="5">4.-.-.-</ecNumber>
    </recommendedName>
</protein>
<dbReference type="UniPathway" id="UPA00391"/>
<feature type="binding site" evidence="7">
    <location>
        <position position="14"/>
    </location>
    <ligand>
        <name>Zn(2+)</name>
        <dbReference type="ChEBI" id="CHEBI:29105"/>
    </ligand>
</feature>
<reference evidence="8 9" key="1">
    <citation type="submission" date="2014-10" db="EMBL/GenBank/DDBJ databases">
        <title>Draft genome of anammox bacterium scalindua brodae, obtained using differential coverage binning of sequence data from two enrichment reactors.</title>
        <authorList>
            <person name="Speth D.R."/>
            <person name="Russ L."/>
            <person name="Kartal B."/>
            <person name="Op den Camp H.J."/>
            <person name="Dutilh B.E."/>
            <person name="Jetten M.S."/>
        </authorList>
    </citation>
    <scope>NUCLEOTIDE SEQUENCE [LARGE SCALE GENOMIC DNA]</scope>
    <source>
        <strain evidence="8">RU1</strain>
    </source>
</reference>